<dbReference type="PROSITE" id="PS00356">
    <property type="entry name" value="HTH_LACI_1"/>
    <property type="match status" value="1"/>
</dbReference>
<evidence type="ECO:0000313" key="5">
    <source>
        <dbReference type="EMBL" id="TCN22657.1"/>
    </source>
</evidence>
<dbReference type="CDD" id="cd01392">
    <property type="entry name" value="HTH_LacI"/>
    <property type="match status" value="1"/>
</dbReference>
<keyword evidence="3" id="KW-0804">Transcription</keyword>
<dbReference type="InterPro" id="IPR000843">
    <property type="entry name" value="HTH_LacI"/>
</dbReference>
<dbReference type="PANTHER" id="PTHR30146">
    <property type="entry name" value="LACI-RELATED TRANSCRIPTIONAL REPRESSOR"/>
    <property type="match status" value="1"/>
</dbReference>
<dbReference type="Gene3D" id="3.40.50.2300">
    <property type="match status" value="2"/>
</dbReference>
<proteinExistence type="predicted"/>
<reference evidence="5 6" key="1">
    <citation type="journal article" date="2015" name="Stand. Genomic Sci.">
        <title>Genomic Encyclopedia of Bacterial and Archaeal Type Strains, Phase III: the genomes of soil and plant-associated and newly described type strains.</title>
        <authorList>
            <person name="Whitman W.B."/>
            <person name="Woyke T."/>
            <person name="Klenk H.P."/>
            <person name="Zhou Y."/>
            <person name="Lilburn T.G."/>
            <person name="Beck B.J."/>
            <person name="De Vos P."/>
            <person name="Vandamme P."/>
            <person name="Eisen J.A."/>
            <person name="Garrity G."/>
            <person name="Hugenholtz P."/>
            <person name="Kyrpides N.C."/>
        </authorList>
    </citation>
    <scope>NUCLEOTIDE SEQUENCE [LARGE SCALE GENOMIC DNA]</scope>
    <source>
        <strain evidence="5 6">CV53</strain>
    </source>
</reference>
<sequence length="346" mass="38724">MKVTITDVAKKANVSKSTVSRIMNGNFDQNTEETVNRVLKVIEELDYRPNALARSLKLTKTNVIGIVLSNLQNPFWASVLEGAEEACQSHGYNLMICNSNNNGEIEKEHLRSFEMKQIDGLMINPTSKNLDTYKKMVDNDFPFISINRKIYGLDAHVITVDNVKGAKMATTHLIRQGRRKIAIFLYQVEGISPRLERLQGYKLALIENGIDIDPSLILMVDEKKGEIAKAVQKVFSADNIPDAIFSTSSMMTLEILEGISQTKYNIPKDVALIGYDETVWSKHLFPPLSTIWQPAFEMGGLAAKKLIEMIETKKPKEVLPKVISLDPQLIKRESCGEAQKGGVVLE</sequence>
<dbReference type="Proteomes" id="UP000295689">
    <property type="component" value="Unassembled WGS sequence"/>
</dbReference>
<dbReference type="CDD" id="cd19977">
    <property type="entry name" value="PBP1_EndR-like"/>
    <property type="match status" value="1"/>
</dbReference>
<dbReference type="InterPro" id="IPR010982">
    <property type="entry name" value="Lambda_DNA-bd_dom_sf"/>
</dbReference>
<dbReference type="InterPro" id="IPR028082">
    <property type="entry name" value="Peripla_BP_I"/>
</dbReference>
<comment type="caution">
    <text evidence="5">The sequence shown here is derived from an EMBL/GenBank/DDBJ whole genome shotgun (WGS) entry which is preliminary data.</text>
</comment>
<evidence type="ECO:0000256" key="2">
    <source>
        <dbReference type="ARBA" id="ARBA00023125"/>
    </source>
</evidence>
<evidence type="ECO:0000313" key="6">
    <source>
        <dbReference type="Proteomes" id="UP000295689"/>
    </source>
</evidence>
<dbReference type="Pfam" id="PF00532">
    <property type="entry name" value="Peripla_BP_1"/>
    <property type="match status" value="1"/>
</dbReference>
<dbReference type="SUPFAM" id="SSF53822">
    <property type="entry name" value="Periplasmic binding protein-like I"/>
    <property type="match status" value="1"/>
</dbReference>
<dbReference type="EMBL" id="SLVV01000010">
    <property type="protein sequence ID" value="TCN22657.1"/>
    <property type="molecule type" value="Genomic_DNA"/>
</dbReference>
<dbReference type="GO" id="GO:0000976">
    <property type="term" value="F:transcription cis-regulatory region binding"/>
    <property type="evidence" value="ECO:0007669"/>
    <property type="project" value="TreeGrafter"/>
</dbReference>
<dbReference type="SUPFAM" id="SSF47413">
    <property type="entry name" value="lambda repressor-like DNA-binding domains"/>
    <property type="match status" value="1"/>
</dbReference>
<dbReference type="PROSITE" id="PS50932">
    <property type="entry name" value="HTH_LACI_2"/>
    <property type="match status" value="1"/>
</dbReference>
<keyword evidence="2" id="KW-0238">DNA-binding</keyword>
<name>A0A4R2B7I5_9BACI</name>
<dbReference type="PRINTS" id="PR00036">
    <property type="entry name" value="HTHLACI"/>
</dbReference>
<dbReference type="GO" id="GO:0003700">
    <property type="term" value="F:DNA-binding transcription factor activity"/>
    <property type="evidence" value="ECO:0007669"/>
    <property type="project" value="TreeGrafter"/>
</dbReference>
<organism evidence="5 6">
    <name type="scientific">Mesobacillus foraminis</name>
    <dbReference type="NCBI Taxonomy" id="279826"/>
    <lineage>
        <taxon>Bacteria</taxon>
        <taxon>Bacillati</taxon>
        <taxon>Bacillota</taxon>
        <taxon>Bacilli</taxon>
        <taxon>Bacillales</taxon>
        <taxon>Bacillaceae</taxon>
        <taxon>Mesobacillus</taxon>
    </lineage>
</organism>
<gene>
    <name evidence="5" type="ORF">EV146_110143</name>
</gene>
<dbReference type="RefSeq" id="WP_158287142.1">
    <property type="nucleotide sequence ID" value="NZ_JABUHM010000011.1"/>
</dbReference>
<dbReference type="InterPro" id="IPR001761">
    <property type="entry name" value="Peripla_BP/Lac1_sug-bd_dom"/>
</dbReference>
<accession>A0A4R2B7I5</accession>
<dbReference type="Gene3D" id="1.10.260.40">
    <property type="entry name" value="lambda repressor-like DNA-binding domains"/>
    <property type="match status" value="1"/>
</dbReference>
<feature type="domain" description="HTH lacI-type" evidence="4">
    <location>
        <begin position="3"/>
        <end position="58"/>
    </location>
</feature>
<evidence type="ECO:0000256" key="1">
    <source>
        <dbReference type="ARBA" id="ARBA00023015"/>
    </source>
</evidence>
<dbReference type="SMART" id="SM00354">
    <property type="entry name" value="HTH_LACI"/>
    <property type="match status" value="1"/>
</dbReference>
<dbReference type="Pfam" id="PF00356">
    <property type="entry name" value="LacI"/>
    <property type="match status" value="1"/>
</dbReference>
<dbReference type="PANTHER" id="PTHR30146:SF154">
    <property type="entry name" value="TRANSCRIPTION REGULATOR, MEMBER OF GALR FAMILY"/>
    <property type="match status" value="1"/>
</dbReference>
<keyword evidence="6" id="KW-1185">Reference proteome</keyword>
<evidence type="ECO:0000259" key="4">
    <source>
        <dbReference type="PROSITE" id="PS50932"/>
    </source>
</evidence>
<evidence type="ECO:0000256" key="3">
    <source>
        <dbReference type="ARBA" id="ARBA00023163"/>
    </source>
</evidence>
<keyword evidence="1" id="KW-0805">Transcription regulation</keyword>
<dbReference type="AlphaFoldDB" id="A0A4R2B7I5"/>
<protein>
    <submittedName>
        <fullName evidence="5">LacI family transcriptional regulator</fullName>
    </submittedName>
</protein>